<organism evidence="9 10">
    <name type="scientific">Castilleja foliolosa</name>
    <dbReference type="NCBI Taxonomy" id="1961234"/>
    <lineage>
        <taxon>Eukaryota</taxon>
        <taxon>Viridiplantae</taxon>
        <taxon>Streptophyta</taxon>
        <taxon>Embryophyta</taxon>
        <taxon>Tracheophyta</taxon>
        <taxon>Spermatophyta</taxon>
        <taxon>Magnoliopsida</taxon>
        <taxon>eudicotyledons</taxon>
        <taxon>Gunneridae</taxon>
        <taxon>Pentapetalae</taxon>
        <taxon>asterids</taxon>
        <taxon>lamiids</taxon>
        <taxon>Lamiales</taxon>
        <taxon>Orobanchaceae</taxon>
        <taxon>Pedicularideae</taxon>
        <taxon>Castillejinae</taxon>
        <taxon>Castilleja</taxon>
    </lineage>
</organism>
<evidence type="ECO:0000256" key="3">
    <source>
        <dbReference type="ARBA" id="ARBA00022771"/>
    </source>
</evidence>
<evidence type="ECO:0000256" key="2">
    <source>
        <dbReference type="ARBA" id="ARBA00022723"/>
    </source>
</evidence>
<feature type="compositionally biased region" description="Polar residues" evidence="7">
    <location>
        <begin position="253"/>
        <end position="266"/>
    </location>
</feature>
<evidence type="ECO:0000313" key="9">
    <source>
        <dbReference type="EMBL" id="KAL3623550.1"/>
    </source>
</evidence>
<sequence>MPPKKEPCRNFRNGSCRFGDHCKFLHVPQQQQKTNPYGFGSQSGSQFQQTNQQQQATNPFGFGVHNKSANQPKPFENTWTRFSPLNNTNNAPAAKKPETQQQAANHMCTDPESCKRIIVEDFEQEKPLWKLTCYAHNRNGPCDIVGDISCEELRALAYDEAKQGKSLPLIIDRERNLLNSKLVDFQNLVQRPFSTSSLATPSTQNPFSGGIANAPVTNTVFSSPASSFGQLNASPNAGPAALPNYTFGQSSVIQNHTSQPPNMFQTNNSSFSTSGAFGSTAPQPSVQSSFSFGTPSVSNSANTNQTNPFSNIANTSVQTGNVFGKQTNFDSSGLNSASSAFGQPSISLQSIISTPNENPNVDDSVWKKADWKWNVGEIPEDAPPDIYIH</sequence>
<evidence type="ECO:0000259" key="8">
    <source>
        <dbReference type="PROSITE" id="PS50103"/>
    </source>
</evidence>
<feature type="compositionally biased region" description="Polar residues" evidence="7">
    <location>
        <begin position="67"/>
        <end position="85"/>
    </location>
</feature>
<feature type="region of interest" description="Disordered" evidence="7">
    <location>
        <begin position="253"/>
        <end position="311"/>
    </location>
</feature>
<dbReference type="PANTHER" id="PTHR46527">
    <property type="entry name" value="NUCLEOPORIN-LIKE PROTEIN 2"/>
    <property type="match status" value="1"/>
</dbReference>
<dbReference type="PROSITE" id="PS50103">
    <property type="entry name" value="ZF_C3H1"/>
    <property type="match status" value="1"/>
</dbReference>
<keyword evidence="3 6" id="KW-0863">Zinc-finger</keyword>
<evidence type="ECO:0000313" key="10">
    <source>
        <dbReference type="Proteomes" id="UP001632038"/>
    </source>
</evidence>
<comment type="caution">
    <text evidence="9">The sequence shown here is derived from an EMBL/GenBank/DDBJ whole genome shotgun (WGS) entry which is preliminary data.</text>
</comment>
<dbReference type="InterPro" id="IPR051767">
    <property type="entry name" value="Nucleoporin_NUP42"/>
</dbReference>
<evidence type="ECO:0000256" key="5">
    <source>
        <dbReference type="ARBA" id="ARBA00023242"/>
    </source>
</evidence>
<dbReference type="EMBL" id="JAVIJP010000054">
    <property type="protein sequence ID" value="KAL3623550.1"/>
    <property type="molecule type" value="Genomic_DNA"/>
</dbReference>
<dbReference type="InterPro" id="IPR000571">
    <property type="entry name" value="Znf_CCCH"/>
</dbReference>
<proteinExistence type="predicted"/>
<name>A0ABD3C190_9LAMI</name>
<dbReference type="Proteomes" id="UP001632038">
    <property type="component" value="Unassembled WGS sequence"/>
</dbReference>
<evidence type="ECO:0000256" key="6">
    <source>
        <dbReference type="PROSITE-ProRule" id="PRU00723"/>
    </source>
</evidence>
<dbReference type="PANTHER" id="PTHR46527:SF1">
    <property type="entry name" value="NUCLEOPORIN NUP42"/>
    <property type="match status" value="1"/>
</dbReference>
<keyword evidence="5" id="KW-0539">Nucleus</keyword>
<keyword evidence="10" id="KW-1185">Reference proteome</keyword>
<gene>
    <name evidence="9" type="ORF">CASFOL_032366</name>
</gene>
<accession>A0ABD3C190</accession>
<evidence type="ECO:0000256" key="1">
    <source>
        <dbReference type="ARBA" id="ARBA00004123"/>
    </source>
</evidence>
<protein>
    <recommendedName>
        <fullName evidence="8">C3H1-type domain-containing protein</fullName>
    </recommendedName>
</protein>
<dbReference type="SUPFAM" id="SSF90229">
    <property type="entry name" value="CCCH zinc finger"/>
    <property type="match status" value="1"/>
</dbReference>
<dbReference type="Gene3D" id="4.10.1000.10">
    <property type="entry name" value="Zinc finger, CCCH-type"/>
    <property type="match status" value="1"/>
</dbReference>
<dbReference type="Pfam" id="PF00642">
    <property type="entry name" value="zf-CCCH"/>
    <property type="match status" value="1"/>
</dbReference>
<feature type="compositionally biased region" description="Polar residues" evidence="7">
    <location>
        <begin position="282"/>
        <end position="311"/>
    </location>
</feature>
<dbReference type="AlphaFoldDB" id="A0ABD3C190"/>
<dbReference type="InterPro" id="IPR036855">
    <property type="entry name" value="Znf_CCCH_sf"/>
</dbReference>
<feature type="compositionally biased region" description="Low complexity" evidence="7">
    <location>
        <begin position="38"/>
        <end position="55"/>
    </location>
</feature>
<feature type="region of interest" description="Disordered" evidence="7">
    <location>
        <begin position="33"/>
        <end position="102"/>
    </location>
</feature>
<keyword evidence="4 6" id="KW-0862">Zinc</keyword>
<reference evidence="10" key="1">
    <citation type="journal article" date="2024" name="IScience">
        <title>Strigolactones Initiate the Formation of Haustorium-like Structures in Castilleja.</title>
        <authorList>
            <person name="Buerger M."/>
            <person name="Peterson D."/>
            <person name="Chory J."/>
        </authorList>
    </citation>
    <scope>NUCLEOTIDE SEQUENCE [LARGE SCALE GENOMIC DNA]</scope>
</reference>
<evidence type="ECO:0000256" key="4">
    <source>
        <dbReference type="ARBA" id="ARBA00022833"/>
    </source>
</evidence>
<feature type="domain" description="C3H1-type" evidence="8">
    <location>
        <begin position="2"/>
        <end position="29"/>
    </location>
</feature>
<feature type="zinc finger region" description="C3H1-type" evidence="6">
    <location>
        <begin position="2"/>
        <end position="29"/>
    </location>
</feature>
<dbReference type="SMART" id="SM00356">
    <property type="entry name" value="ZnF_C3H1"/>
    <property type="match status" value="1"/>
</dbReference>
<comment type="subcellular location">
    <subcellularLocation>
        <location evidence="1">Nucleus</location>
    </subcellularLocation>
</comment>
<dbReference type="GO" id="GO:0008270">
    <property type="term" value="F:zinc ion binding"/>
    <property type="evidence" value="ECO:0007669"/>
    <property type="project" value="UniProtKB-KW"/>
</dbReference>
<feature type="compositionally biased region" description="Low complexity" evidence="7">
    <location>
        <begin position="267"/>
        <end position="281"/>
    </location>
</feature>
<evidence type="ECO:0000256" key="7">
    <source>
        <dbReference type="SAM" id="MobiDB-lite"/>
    </source>
</evidence>
<keyword evidence="2 6" id="KW-0479">Metal-binding</keyword>
<dbReference type="GO" id="GO:0005634">
    <property type="term" value="C:nucleus"/>
    <property type="evidence" value="ECO:0007669"/>
    <property type="project" value="UniProtKB-SubCell"/>
</dbReference>